<sequence length="41" mass="4793">MTDLIDFVRLLTALVSFFTALVGLSEALKQRSKRNRRGRRR</sequence>
<accession>A0A5K1JGF8</accession>
<evidence type="ECO:0000313" key="3">
    <source>
        <dbReference type="Proteomes" id="UP000368032"/>
    </source>
</evidence>
<evidence type="ECO:0000313" key="1">
    <source>
        <dbReference type="EMBL" id="MDB1839115.1"/>
    </source>
</evidence>
<organism evidence="2 3">
    <name type="scientific">Collinsella aerofaciens</name>
    <dbReference type="NCBI Taxonomy" id="74426"/>
    <lineage>
        <taxon>Bacteria</taxon>
        <taxon>Bacillati</taxon>
        <taxon>Actinomycetota</taxon>
        <taxon>Coriobacteriia</taxon>
        <taxon>Coriobacteriales</taxon>
        <taxon>Coriobacteriaceae</taxon>
        <taxon>Collinsella</taxon>
    </lineage>
</organism>
<dbReference type="EMBL" id="CABWIF010000057">
    <property type="protein sequence ID" value="VWM04549.1"/>
    <property type="molecule type" value="Genomic_DNA"/>
</dbReference>
<evidence type="ECO:0008006" key="4">
    <source>
        <dbReference type="Google" id="ProtNLM"/>
    </source>
</evidence>
<reference evidence="2 3" key="1">
    <citation type="submission" date="2019-10" db="EMBL/GenBank/DDBJ databases">
        <authorList>
            <person name="Wolf R A."/>
        </authorList>
    </citation>
    <scope>NUCLEOTIDE SEQUENCE [LARGE SCALE GENOMIC DNA]</scope>
    <source>
        <strain evidence="2">Collinsella_aerofaciens_DSM_13712</strain>
    </source>
</reference>
<protein>
    <recommendedName>
        <fullName evidence="4">Holin-like toxin</fullName>
    </recommendedName>
</protein>
<reference evidence="1" key="2">
    <citation type="submission" date="2023-01" db="EMBL/GenBank/DDBJ databases">
        <title>Human gut microbiome strain richness.</title>
        <authorList>
            <person name="Chen-Liaw A."/>
        </authorList>
    </citation>
    <scope>NUCLEOTIDE SEQUENCE</scope>
    <source>
        <strain evidence="1">D54st1_D6_D54t1_190329</strain>
    </source>
</reference>
<proteinExistence type="predicted"/>
<dbReference type="Proteomes" id="UP000368032">
    <property type="component" value="Unassembled WGS sequence"/>
</dbReference>
<dbReference type="RefSeq" id="WP_022094649.1">
    <property type="nucleotide sequence ID" value="NZ_CABWIF010000057.1"/>
</dbReference>
<dbReference type="AlphaFoldDB" id="A0A5K1JGF8"/>
<name>A0A5K1JGF8_9ACTN</name>
<evidence type="ECO:0000313" key="2">
    <source>
        <dbReference type="EMBL" id="VWM04549.1"/>
    </source>
</evidence>
<dbReference type="EMBL" id="JAQLEC010000017">
    <property type="protein sequence ID" value="MDB1839115.1"/>
    <property type="molecule type" value="Genomic_DNA"/>
</dbReference>
<gene>
    <name evidence="2" type="ORF">CKJAJONC_00881</name>
    <name evidence="1" type="ORF">PMW86_05875</name>
</gene>
<dbReference type="Proteomes" id="UP001212741">
    <property type="component" value="Unassembled WGS sequence"/>
</dbReference>